<feature type="region of interest" description="Disordered" evidence="1">
    <location>
        <begin position="151"/>
        <end position="178"/>
    </location>
</feature>
<dbReference type="AlphaFoldDB" id="A0A841LTB1"/>
<dbReference type="Proteomes" id="UP000555393">
    <property type="component" value="Unassembled WGS sequence"/>
</dbReference>
<dbReference type="RefSeq" id="WP_184218915.1">
    <property type="nucleotide sequence ID" value="NZ_JACIIU010000001.1"/>
</dbReference>
<keyword evidence="3" id="KW-1185">Reference proteome</keyword>
<protein>
    <submittedName>
        <fullName evidence="2">Uncharacterized protein</fullName>
    </submittedName>
</protein>
<feature type="region of interest" description="Disordered" evidence="1">
    <location>
        <begin position="46"/>
        <end position="80"/>
    </location>
</feature>
<sequence>MAITRKDEDRALNKDELELVTKSRHPELQDLSDAELKSLIKLMRERREKAKGAANQRRREMKGRSSPRGATASTADDGSRLKVRVLAMAMSRLNAENQRRQQMAAHLELVANAEHALELKKAAADSKVPFNTRHAHKGVKNTASIRAQNLINPMERGRQKKAASVAQAKKDTRQQNAS</sequence>
<organism evidence="2 3">
    <name type="scientific">Paenochrobactrum gallinarii</name>
    <dbReference type="NCBI Taxonomy" id="643673"/>
    <lineage>
        <taxon>Bacteria</taxon>
        <taxon>Pseudomonadati</taxon>
        <taxon>Pseudomonadota</taxon>
        <taxon>Alphaproteobacteria</taxon>
        <taxon>Hyphomicrobiales</taxon>
        <taxon>Brucellaceae</taxon>
        <taxon>Paenochrobactrum</taxon>
    </lineage>
</organism>
<reference evidence="2 3" key="1">
    <citation type="submission" date="2020-08" db="EMBL/GenBank/DDBJ databases">
        <title>Genomic Encyclopedia of Type Strains, Phase IV (KMG-IV): sequencing the most valuable type-strain genomes for metagenomic binning, comparative biology and taxonomic classification.</title>
        <authorList>
            <person name="Goeker M."/>
        </authorList>
    </citation>
    <scope>NUCLEOTIDE SEQUENCE [LARGE SCALE GENOMIC DNA]</scope>
    <source>
        <strain evidence="2 3">DSM 22336</strain>
    </source>
</reference>
<dbReference type="EMBL" id="JACIIU010000001">
    <property type="protein sequence ID" value="MBB6259782.1"/>
    <property type="molecule type" value="Genomic_DNA"/>
</dbReference>
<evidence type="ECO:0000313" key="3">
    <source>
        <dbReference type="Proteomes" id="UP000555393"/>
    </source>
</evidence>
<evidence type="ECO:0000313" key="2">
    <source>
        <dbReference type="EMBL" id="MBB6259782.1"/>
    </source>
</evidence>
<proteinExistence type="predicted"/>
<comment type="caution">
    <text evidence="2">The sequence shown here is derived from an EMBL/GenBank/DDBJ whole genome shotgun (WGS) entry which is preliminary data.</text>
</comment>
<gene>
    <name evidence="2" type="ORF">FHS77_000290</name>
</gene>
<name>A0A841LTB1_9HYPH</name>
<feature type="compositionally biased region" description="Basic and acidic residues" evidence="1">
    <location>
        <begin position="168"/>
        <end position="178"/>
    </location>
</feature>
<accession>A0A841LTB1</accession>
<evidence type="ECO:0000256" key="1">
    <source>
        <dbReference type="SAM" id="MobiDB-lite"/>
    </source>
</evidence>